<evidence type="ECO:0000256" key="7">
    <source>
        <dbReference type="ARBA" id="ARBA00023136"/>
    </source>
</evidence>
<dbReference type="OrthoDB" id="9799225at2"/>
<keyword evidence="7 9" id="KW-0472">Membrane</keyword>
<organism evidence="10 11">
    <name type="scientific">Tautonia sociabilis</name>
    <dbReference type="NCBI Taxonomy" id="2080755"/>
    <lineage>
        <taxon>Bacteria</taxon>
        <taxon>Pseudomonadati</taxon>
        <taxon>Planctomycetota</taxon>
        <taxon>Planctomycetia</taxon>
        <taxon>Isosphaerales</taxon>
        <taxon>Isosphaeraceae</taxon>
        <taxon>Tautonia</taxon>
    </lineage>
</organism>
<dbReference type="Pfam" id="PF01594">
    <property type="entry name" value="AI-2E_transport"/>
    <property type="match status" value="1"/>
</dbReference>
<feature type="transmembrane region" description="Helical" evidence="9">
    <location>
        <begin position="305"/>
        <end position="335"/>
    </location>
</feature>
<evidence type="ECO:0000256" key="8">
    <source>
        <dbReference type="SAM" id="MobiDB-lite"/>
    </source>
</evidence>
<evidence type="ECO:0000256" key="6">
    <source>
        <dbReference type="ARBA" id="ARBA00022989"/>
    </source>
</evidence>
<gene>
    <name evidence="10" type="ORF">TsocGM_09170</name>
</gene>
<feature type="transmembrane region" description="Helical" evidence="9">
    <location>
        <begin position="206"/>
        <end position="229"/>
    </location>
</feature>
<evidence type="ECO:0000256" key="5">
    <source>
        <dbReference type="ARBA" id="ARBA00022692"/>
    </source>
</evidence>
<feature type="compositionally biased region" description="Basic residues" evidence="8">
    <location>
        <begin position="379"/>
        <end position="392"/>
    </location>
</feature>
<comment type="subcellular location">
    <subcellularLocation>
        <location evidence="1">Cell membrane</location>
        <topology evidence="1">Multi-pass membrane protein</topology>
    </subcellularLocation>
</comment>
<comment type="similarity">
    <text evidence="2">Belongs to the autoinducer-2 exporter (AI-2E) (TC 2.A.86) family.</text>
</comment>
<proteinExistence type="inferred from homology"/>
<keyword evidence="3" id="KW-0813">Transport</keyword>
<dbReference type="AlphaFoldDB" id="A0A432MLG0"/>
<evidence type="ECO:0000256" key="1">
    <source>
        <dbReference type="ARBA" id="ARBA00004651"/>
    </source>
</evidence>
<evidence type="ECO:0000256" key="3">
    <source>
        <dbReference type="ARBA" id="ARBA00022448"/>
    </source>
</evidence>
<sequence>MDSTARPASPSLTIIATLGVIAALYLLKPILIPISVSILLACLLSPATHLLRRLLPVGPFGAAVILFLLLALAGLYAASLTAESLVQAARTFPSDVERLASRLSERVNDAVRDHPYLANILPEPGTIDILGYTNRELLLNTLNYRLTDLTAWVGHGVVVLFLVLFLLAEAELIVPRVVHLITVEAGESMALERTLKNVTRKVRAYLLARTVLNIGLGAATAVALMLLGIDFAVPLGVFAGVTNYIPYIGNVAGGSLAVLVTLGQRGSIADGLIVASVFLAIVTVEGYLVMPYVMGRSLDLNGTTVLIACLFWGFLWGLMGLILAIPITVSIKLVLQHLPASRHWADLMSRARPAPQPEEKPEPAIEPATEPGPDPEPKRNRRRLLARRLGRG</sequence>
<evidence type="ECO:0000313" key="10">
    <source>
        <dbReference type="EMBL" id="RUL88099.1"/>
    </source>
</evidence>
<feature type="transmembrane region" description="Helical" evidence="9">
    <location>
        <begin position="272"/>
        <end position="293"/>
    </location>
</feature>
<dbReference type="Proteomes" id="UP000280296">
    <property type="component" value="Unassembled WGS sequence"/>
</dbReference>
<evidence type="ECO:0000256" key="2">
    <source>
        <dbReference type="ARBA" id="ARBA00009773"/>
    </source>
</evidence>
<dbReference type="PANTHER" id="PTHR21716:SF53">
    <property type="entry name" value="PERMEASE PERM-RELATED"/>
    <property type="match status" value="1"/>
</dbReference>
<dbReference type="PANTHER" id="PTHR21716">
    <property type="entry name" value="TRANSMEMBRANE PROTEIN"/>
    <property type="match status" value="1"/>
</dbReference>
<keyword evidence="11" id="KW-1185">Reference proteome</keyword>
<keyword evidence="5 9" id="KW-0812">Transmembrane</keyword>
<protein>
    <submittedName>
        <fullName evidence="10">AI-2E family transporter</fullName>
    </submittedName>
</protein>
<feature type="region of interest" description="Disordered" evidence="8">
    <location>
        <begin position="350"/>
        <end position="392"/>
    </location>
</feature>
<feature type="transmembrane region" description="Helical" evidence="9">
    <location>
        <begin position="12"/>
        <end position="45"/>
    </location>
</feature>
<feature type="transmembrane region" description="Helical" evidence="9">
    <location>
        <begin position="149"/>
        <end position="168"/>
    </location>
</feature>
<keyword evidence="6 9" id="KW-1133">Transmembrane helix</keyword>
<evidence type="ECO:0000256" key="9">
    <source>
        <dbReference type="SAM" id="Phobius"/>
    </source>
</evidence>
<feature type="transmembrane region" description="Helical" evidence="9">
    <location>
        <begin position="235"/>
        <end position="260"/>
    </location>
</feature>
<dbReference type="GO" id="GO:0005886">
    <property type="term" value="C:plasma membrane"/>
    <property type="evidence" value="ECO:0007669"/>
    <property type="project" value="UniProtKB-SubCell"/>
</dbReference>
<reference evidence="10 11" key="2">
    <citation type="submission" date="2019-01" db="EMBL/GenBank/DDBJ databases">
        <title>Tautonia sociabilis, a novel thermotolerant planctomycete of Isosphaeraceae family, isolated from a 4000 m deep subterranean habitat.</title>
        <authorList>
            <person name="Kovaleva O.L."/>
            <person name="Elcheninov A.G."/>
            <person name="Van Heerden E."/>
            <person name="Toshchakov S.V."/>
            <person name="Novikov A."/>
            <person name="Bonch-Osmolovskaya E.A."/>
            <person name="Kublanov I.V."/>
        </authorList>
    </citation>
    <scope>NUCLEOTIDE SEQUENCE [LARGE SCALE GENOMIC DNA]</scope>
    <source>
        <strain evidence="10 11">GM2012</strain>
    </source>
</reference>
<keyword evidence="4" id="KW-1003">Cell membrane</keyword>
<accession>A0A432MLG0</accession>
<dbReference type="InterPro" id="IPR002549">
    <property type="entry name" value="AI-2E-like"/>
</dbReference>
<evidence type="ECO:0000256" key="4">
    <source>
        <dbReference type="ARBA" id="ARBA00022475"/>
    </source>
</evidence>
<comment type="caution">
    <text evidence="10">The sequence shown here is derived from an EMBL/GenBank/DDBJ whole genome shotgun (WGS) entry which is preliminary data.</text>
</comment>
<feature type="transmembrane region" description="Helical" evidence="9">
    <location>
        <begin position="57"/>
        <end position="78"/>
    </location>
</feature>
<reference evidence="10 11" key="1">
    <citation type="submission" date="2018-12" db="EMBL/GenBank/DDBJ databases">
        <authorList>
            <person name="Toschakov S.V."/>
        </authorList>
    </citation>
    <scope>NUCLEOTIDE SEQUENCE [LARGE SCALE GENOMIC DNA]</scope>
    <source>
        <strain evidence="10 11">GM2012</strain>
    </source>
</reference>
<dbReference type="EMBL" id="RYZH01000014">
    <property type="protein sequence ID" value="RUL88099.1"/>
    <property type="molecule type" value="Genomic_DNA"/>
</dbReference>
<name>A0A432MLG0_9BACT</name>
<evidence type="ECO:0000313" key="11">
    <source>
        <dbReference type="Proteomes" id="UP000280296"/>
    </source>
</evidence>
<dbReference type="RefSeq" id="WP_126725008.1">
    <property type="nucleotide sequence ID" value="NZ_RYZH01000014.1"/>
</dbReference>